<dbReference type="Gene3D" id="1.10.10.60">
    <property type="entry name" value="Homeodomain-like"/>
    <property type="match status" value="2"/>
</dbReference>
<dbReference type="InterPro" id="IPR018060">
    <property type="entry name" value="HTH_AraC"/>
</dbReference>
<proteinExistence type="predicted"/>
<keyword evidence="1" id="KW-0805">Transcription regulation</keyword>
<keyword evidence="3" id="KW-0804">Transcription</keyword>
<reference evidence="5" key="1">
    <citation type="submission" date="2020-12" db="EMBL/GenBank/DDBJ databases">
        <authorList>
            <person name="Huq M.A."/>
        </authorList>
    </citation>
    <scope>NUCLEOTIDE SEQUENCE</scope>
    <source>
        <strain evidence="5">MAHUQ-46</strain>
    </source>
</reference>
<dbReference type="InterPro" id="IPR037923">
    <property type="entry name" value="HTH-like"/>
</dbReference>
<accession>A0A934JBI7</accession>
<gene>
    <name evidence="5" type="ORF">JFN88_21465</name>
</gene>
<dbReference type="PANTHER" id="PTHR43280:SF2">
    <property type="entry name" value="HTH-TYPE TRANSCRIPTIONAL REGULATOR EXSA"/>
    <property type="match status" value="1"/>
</dbReference>
<dbReference type="Pfam" id="PF02311">
    <property type="entry name" value="AraC_binding"/>
    <property type="match status" value="1"/>
</dbReference>
<sequence>MTAFRNVLKHEHISFGYKSDNPVKAVFHSHAEYEIYYFHEGSCRYLIGDQIYELEPGDLILMHGMTLHCANISPGKPYIRSIFHFDPVYAQEMMMIPGRIDVTEPFRRLQNVRLQLAESEREAVERLLLKMNDSNRPHDPVSYFQFHLQFYELLVLIYSRCKQLNRPAPAHASEKLEHVQRIISFIEAHYMEDLHLSDIEDVLHLNRQYLSKMFKEVTGSTIFHYLFERRINQSRILITMHPEMKLTDISYQIGFKHPAHFSRVFKRHIGVTPEQYRRTSEFNIALT</sequence>
<evidence type="ECO:0000313" key="6">
    <source>
        <dbReference type="Proteomes" id="UP000640274"/>
    </source>
</evidence>
<evidence type="ECO:0000256" key="2">
    <source>
        <dbReference type="ARBA" id="ARBA00023125"/>
    </source>
</evidence>
<protein>
    <submittedName>
        <fullName evidence="5">Helix-turn-helix domain-containing protein</fullName>
    </submittedName>
</protein>
<comment type="caution">
    <text evidence="5">The sequence shown here is derived from an EMBL/GenBank/DDBJ whole genome shotgun (WGS) entry which is preliminary data.</text>
</comment>
<dbReference type="GO" id="GO:0003700">
    <property type="term" value="F:DNA-binding transcription factor activity"/>
    <property type="evidence" value="ECO:0007669"/>
    <property type="project" value="InterPro"/>
</dbReference>
<dbReference type="AlphaFoldDB" id="A0A934JBI7"/>
<dbReference type="Pfam" id="PF12833">
    <property type="entry name" value="HTH_18"/>
    <property type="match status" value="1"/>
</dbReference>
<evidence type="ECO:0000259" key="4">
    <source>
        <dbReference type="PROSITE" id="PS01124"/>
    </source>
</evidence>
<name>A0A934JBI7_9BACL</name>
<dbReference type="Proteomes" id="UP000640274">
    <property type="component" value="Unassembled WGS sequence"/>
</dbReference>
<dbReference type="EMBL" id="JAELUP010000107">
    <property type="protein sequence ID" value="MBJ6363785.1"/>
    <property type="molecule type" value="Genomic_DNA"/>
</dbReference>
<evidence type="ECO:0000256" key="3">
    <source>
        <dbReference type="ARBA" id="ARBA00023163"/>
    </source>
</evidence>
<keyword evidence="2" id="KW-0238">DNA-binding</keyword>
<dbReference type="SUPFAM" id="SSF51215">
    <property type="entry name" value="Regulatory protein AraC"/>
    <property type="match status" value="1"/>
</dbReference>
<dbReference type="PRINTS" id="PR00032">
    <property type="entry name" value="HTHARAC"/>
</dbReference>
<organism evidence="5 6">
    <name type="scientific">Paenibacillus roseus</name>
    <dbReference type="NCBI Taxonomy" id="2798579"/>
    <lineage>
        <taxon>Bacteria</taxon>
        <taxon>Bacillati</taxon>
        <taxon>Bacillota</taxon>
        <taxon>Bacilli</taxon>
        <taxon>Bacillales</taxon>
        <taxon>Paenibacillaceae</taxon>
        <taxon>Paenibacillus</taxon>
    </lineage>
</organism>
<dbReference type="GO" id="GO:0043565">
    <property type="term" value="F:sequence-specific DNA binding"/>
    <property type="evidence" value="ECO:0007669"/>
    <property type="project" value="InterPro"/>
</dbReference>
<dbReference type="PROSITE" id="PS00041">
    <property type="entry name" value="HTH_ARAC_FAMILY_1"/>
    <property type="match status" value="1"/>
</dbReference>
<evidence type="ECO:0000313" key="5">
    <source>
        <dbReference type="EMBL" id="MBJ6363785.1"/>
    </source>
</evidence>
<dbReference type="InterPro" id="IPR009057">
    <property type="entry name" value="Homeodomain-like_sf"/>
</dbReference>
<feature type="domain" description="HTH araC/xylS-type" evidence="4">
    <location>
        <begin position="180"/>
        <end position="279"/>
    </location>
</feature>
<dbReference type="SUPFAM" id="SSF46689">
    <property type="entry name" value="Homeodomain-like"/>
    <property type="match status" value="2"/>
</dbReference>
<dbReference type="InterPro" id="IPR020449">
    <property type="entry name" value="Tscrpt_reg_AraC-type_HTH"/>
</dbReference>
<dbReference type="InterPro" id="IPR018062">
    <property type="entry name" value="HTH_AraC-typ_CS"/>
</dbReference>
<dbReference type="Gene3D" id="2.60.120.10">
    <property type="entry name" value="Jelly Rolls"/>
    <property type="match status" value="1"/>
</dbReference>
<dbReference type="InterPro" id="IPR003313">
    <property type="entry name" value="AraC-bd"/>
</dbReference>
<dbReference type="SMART" id="SM00342">
    <property type="entry name" value="HTH_ARAC"/>
    <property type="match status" value="1"/>
</dbReference>
<dbReference type="PANTHER" id="PTHR43280">
    <property type="entry name" value="ARAC-FAMILY TRANSCRIPTIONAL REGULATOR"/>
    <property type="match status" value="1"/>
</dbReference>
<keyword evidence="6" id="KW-1185">Reference proteome</keyword>
<dbReference type="RefSeq" id="WP_199021382.1">
    <property type="nucleotide sequence ID" value="NZ_JAELUP010000107.1"/>
</dbReference>
<dbReference type="InterPro" id="IPR014710">
    <property type="entry name" value="RmlC-like_jellyroll"/>
</dbReference>
<evidence type="ECO:0000256" key="1">
    <source>
        <dbReference type="ARBA" id="ARBA00023015"/>
    </source>
</evidence>
<dbReference type="PROSITE" id="PS01124">
    <property type="entry name" value="HTH_ARAC_FAMILY_2"/>
    <property type="match status" value="1"/>
</dbReference>